<sequence>MFSKISGSTSLANFRYSSGDRFIYYPFLKFAKHQKRINLS</sequence>
<reference evidence="1" key="1">
    <citation type="journal article" date="2021" name="Proc. Natl. Acad. Sci. U.S.A.">
        <title>A Catalog of Tens of Thousands of Viruses from Human Metagenomes Reveals Hidden Associations with Chronic Diseases.</title>
        <authorList>
            <person name="Tisza M.J."/>
            <person name="Buck C.B."/>
        </authorList>
    </citation>
    <scope>NUCLEOTIDE SEQUENCE</scope>
    <source>
        <strain evidence="1">CtI8Q15</strain>
    </source>
</reference>
<dbReference type="EMBL" id="BK032582">
    <property type="protein sequence ID" value="DAF49482.1"/>
    <property type="molecule type" value="Genomic_DNA"/>
</dbReference>
<protein>
    <submittedName>
        <fullName evidence="1">Uncharacterized protein</fullName>
    </submittedName>
</protein>
<evidence type="ECO:0000313" key="1">
    <source>
        <dbReference type="EMBL" id="DAF49482.1"/>
    </source>
</evidence>
<proteinExistence type="predicted"/>
<accession>A0A8S5SFT1</accession>
<name>A0A8S5SFT1_9CAUD</name>
<organism evidence="1">
    <name type="scientific">Siphoviridae sp. ctI8Q15</name>
    <dbReference type="NCBI Taxonomy" id="2827832"/>
    <lineage>
        <taxon>Viruses</taxon>
        <taxon>Duplodnaviria</taxon>
        <taxon>Heunggongvirae</taxon>
        <taxon>Uroviricota</taxon>
        <taxon>Caudoviricetes</taxon>
    </lineage>
</organism>